<protein>
    <submittedName>
        <fullName evidence="12">Laccase domain-containing protein</fullName>
    </submittedName>
</protein>
<evidence type="ECO:0000256" key="1">
    <source>
        <dbReference type="ARBA" id="ARBA00000553"/>
    </source>
</evidence>
<dbReference type="PANTHER" id="PTHR30616:SF2">
    <property type="entry name" value="PURINE NUCLEOSIDE PHOSPHORYLASE LACC1"/>
    <property type="match status" value="1"/>
</dbReference>
<evidence type="ECO:0000256" key="10">
    <source>
        <dbReference type="ARBA" id="ARBA00048968"/>
    </source>
</evidence>
<dbReference type="KEGG" id="rter:IDM49_07515"/>
<evidence type="ECO:0000313" key="12">
    <source>
        <dbReference type="EMBL" id="QNV37102.1"/>
    </source>
</evidence>
<dbReference type="Gene3D" id="3.60.140.10">
    <property type="entry name" value="CNF1/YfiH-like putative cysteine hydrolases"/>
    <property type="match status" value="1"/>
</dbReference>
<keyword evidence="5" id="KW-0479">Metal-binding</keyword>
<evidence type="ECO:0000256" key="5">
    <source>
        <dbReference type="ARBA" id="ARBA00022723"/>
    </source>
</evidence>
<comment type="catalytic activity">
    <reaction evidence="9">
        <text>adenosine + H2O + H(+) = inosine + NH4(+)</text>
        <dbReference type="Rhea" id="RHEA:24408"/>
        <dbReference type="ChEBI" id="CHEBI:15377"/>
        <dbReference type="ChEBI" id="CHEBI:15378"/>
        <dbReference type="ChEBI" id="CHEBI:16335"/>
        <dbReference type="ChEBI" id="CHEBI:17596"/>
        <dbReference type="ChEBI" id="CHEBI:28938"/>
        <dbReference type="EC" id="3.5.4.4"/>
    </reaction>
    <physiologicalReaction direction="left-to-right" evidence="9">
        <dbReference type="Rhea" id="RHEA:24409"/>
    </physiologicalReaction>
</comment>
<dbReference type="InterPro" id="IPR011324">
    <property type="entry name" value="Cytotoxic_necrot_fac-like_cat"/>
</dbReference>
<dbReference type="GO" id="GO:0016787">
    <property type="term" value="F:hydrolase activity"/>
    <property type="evidence" value="ECO:0007669"/>
    <property type="project" value="UniProtKB-KW"/>
</dbReference>
<evidence type="ECO:0000256" key="4">
    <source>
        <dbReference type="ARBA" id="ARBA00022679"/>
    </source>
</evidence>
<accession>A0A7H2BBQ6</accession>
<dbReference type="GeneID" id="96624084"/>
<comment type="catalytic activity">
    <reaction evidence="10">
        <text>adenosine + phosphate = alpha-D-ribose 1-phosphate + adenine</text>
        <dbReference type="Rhea" id="RHEA:27642"/>
        <dbReference type="ChEBI" id="CHEBI:16335"/>
        <dbReference type="ChEBI" id="CHEBI:16708"/>
        <dbReference type="ChEBI" id="CHEBI:43474"/>
        <dbReference type="ChEBI" id="CHEBI:57720"/>
        <dbReference type="EC" id="2.4.2.1"/>
    </reaction>
    <physiologicalReaction direction="left-to-right" evidence="10">
        <dbReference type="Rhea" id="RHEA:27643"/>
    </physiologicalReaction>
</comment>
<dbReference type="Proteomes" id="UP000516404">
    <property type="component" value="Chromosome"/>
</dbReference>
<dbReference type="RefSeq" id="WP_190724056.1">
    <property type="nucleotide sequence ID" value="NZ_CP061539.1"/>
</dbReference>
<dbReference type="GO" id="GO:0017061">
    <property type="term" value="F:S-methyl-5-thioadenosine phosphorylase activity"/>
    <property type="evidence" value="ECO:0007669"/>
    <property type="project" value="UniProtKB-EC"/>
</dbReference>
<gene>
    <name evidence="12" type="ORF">IDM49_07515</name>
</gene>
<keyword evidence="6" id="KW-0378">Hydrolase</keyword>
<dbReference type="GO" id="GO:0005507">
    <property type="term" value="F:copper ion binding"/>
    <property type="evidence" value="ECO:0007669"/>
    <property type="project" value="TreeGrafter"/>
</dbReference>
<dbReference type="PANTHER" id="PTHR30616">
    <property type="entry name" value="UNCHARACTERIZED PROTEIN YFIH"/>
    <property type="match status" value="1"/>
</dbReference>
<evidence type="ECO:0000256" key="3">
    <source>
        <dbReference type="ARBA" id="ARBA00007353"/>
    </source>
</evidence>
<name>A0A7H2BBQ6_9MICC</name>
<dbReference type="AlphaFoldDB" id="A0A7H2BBQ6"/>
<sequence length="257" mass="27451">MSTLFAQEKVTLGEHRVCVGFTSVDTGNLGLHVGDNARAVQMSRVLLDRELGLMEGSVAYLNQVHGIHVATDKELEPVTRRDAAEKSGAELLETAPVADAAISENARALAVMVADCVPLVFCASRQEGFPLMAVAHAGRRGLLDGVIQQTLASLEAKGATGIQVWVGPSICGKCYEVPSAMHDESVAQHPELDSETSWGTPALDLPAAAVAIASRHHLVARVSTEFNACTFENKNLFSHRRGAPHGRIAGVIWKEEQ</sequence>
<comment type="catalytic activity">
    <reaction evidence="11">
        <text>S-methyl-5'-thioadenosine + phosphate = 5-(methylsulfanyl)-alpha-D-ribose 1-phosphate + adenine</text>
        <dbReference type="Rhea" id="RHEA:11852"/>
        <dbReference type="ChEBI" id="CHEBI:16708"/>
        <dbReference type="ChEBI" id="CHEBI:17509"/>
        <dbReference type="ChEBI" id="CHEBI:43474"/>
        <dbReference type="ChEBI" id="CHEBI:58533"/>
        <dbReference type="EC" id="2.4.2.28"/>
    </reaction>
    <physiologicalReaction direction="left-to-right" evidence="11">
        <dbReference type="Rhea" id="RHEA:11853"/>
    </physiologicalReaction>
</comment>
<keyword evidence="4" id="KW-0808">Transferase</keyword>
<proteinExistence type="inferred from homology"/>
<keyword evidence="7" id="KW-0862">Zinc</keyword>
<evidence type="ECO:0000256" key="6">
    <source>
        <dbReference type="ARBA" id="ARBA00022801"/>
    </source>
</evidence>
<evidence type="ECO:0000256" key="9">
    <source>
        <dbReference type="ARBA" id="ARBA00047989"/>
    </source>
</evidence>
<dbReference type="InterPro" id="IPR038371">
    <property type="entry name" value="Cu_polyphenol_OxRdtase_sf"/>
</dbReference>
<dbReference type="SUPFAM" id="SSF64438">
    <property type="entry name" value="CNF1/YfiH-like putative cysteine hydrolases"/>
    <property type="match status" value="1"/>
</dbReference>
<evidence type="ECO:0000313" key="13">
    <source>
        <dbReference type="Proteomes" id="UP000516404"/>
    </source>
</evidence>
<evidence type="ECO:0000256" key="2">
    <source>
        <dbReference type="ARBA" id="ARBA00003215"/>
    </source>
</evidence>
<comment type="similarity">
    <text evidence="3">Belongs to the purine nucleoside phosphorylase YfiH/LACC1 family.</text>
</comment>
<dbReference type="Pfam" id="PF02578">
    <property type="entry name" value="Cu-oxidase_4"/>
    <property type="match status" value="1"/>
</dbReference>
<evidence type="ECO:0000256" key="11">
    <source>
        <dbReference type="ARBA" id="ARBA00049893"/>
    </source>
</evidence>
<evidence type="ECO:0000256" key="7">
    <source>
        <dbReference type="ARBA" id="ARBA00022833"/>
    </source>
</evidence>
<evidence type="ECO:0000256" key="8">
    <source>
        <dbReference type="ARBA" id="ARBA00023008"/>
    </source>
</evidence>
<comment type="catalytic activity">
    <reaction evidence="1">
        <text>inosine + phosphate = alpha-D-ribose 1-phosphate + hypoxanthine</text>
        <dbReference type="Rhea" id="RHEA:27646"/>
        <dbReference type="ChEBI" id="CHEBI:17368"/>
        <dbReference type="ChEBI" id="CHEBI:17596"/>
        <dbReference type="ChEBI" id="CHEBI:43474"/>
        <dbReference type="ChEBI" id="CHEBI:57720"/>
        <dbReference type="EC" id="2.4.2.1"/>
    </reaction>
    <physiologicalReaction direction="left-to-right" evidence="1">
        <dbReference type="Rhea" id="RHEA:27647"/>
    </physiologicalReaction>
</comment>
<organism evidence="12 13">
    <name type="scientific">Rothia terrae</name>
    <dbReference type="NCBI Taxonomy" id="396015"/>
    <lineage>
        <taxon>Bacteria</taxon>
        <taxon>Bacillati</taxon>
        <taxon>Actinomycetota</taxon>
        <taxon>Actinomycetes</taxon>
        <taxon>Micrococcales</taxon>
        <taxon>Micrococcaceae</taxon>
        <taxon>Rothia</taxon>
    </lineage>
</organism>
<dbReference type="InterPro" id="IPR003730">
    <property type="entry name" value="Cu_polyphenol_OxRdtase"/>
</dbReference>
<keyword evidence="8" id="KW-0186">Copper</keyword>
<dbReference type="EMBL" id="CP061539">
    <property type="protein sequence ID" value="QNV37102.1"/>
    <property type="molecule type" value="Genomic_DNA"/>
</dbReference>
<comment type="function">
    <text evidence="2">Purine nucleoside enzyme that catalyzes the phosphorolysis of adenosine and inosine nucleosides, yielding D-ribose 1-phosphate and the respective free bases, adenine and hypoxanthine. Also catalyzes the phosphorolysis of S-methyl-5'-thioadenosine into adenine and S-methyl-5-thio-alpha-D-ribose 1-phosphate. Also has adenosine deaminase activity.</text>
</comment>
<reference evidence="12 13" key="1">
    <citation type="submission" date="2020-09" db="EMBL/GenBank/DDBJ databases">
        <title>Investigation of environmental microbes.</title>
        <authorList>
            <person name="Ou Y."/>
            <person name="Kang Q."/>
        </authorList>
    </citation>
    <scope>NUCLEOTIDE SEQUENCE [LARGE SCALE GENOMIC DNA]</scope>
    <source>
        <strain evidence="12 13">KJZ-14</strain>
    </source>
</reference>
<keyword evidence="13" id="KW-1185">Reference proteome</keyword>
<dbReference type="CDD" id="cd16833">
    <property type="entry name" value="YfiH"/>
    <property type="match status" value="1"/>
</dbReference>